<dbReference type="PANTHER" id="PTHR35373:SF3">
    <property type="entry name" value="ACTIVATOR OF HSP90 ATPASE HOMOLOG 1-LIKE PROTEIN"/>
    <property type="match status" value="1"/>
</dbReference>
<evidence type="ECO:0000313" key="2">
    <source>
        <dbReference type="WBParaSite" id="ACRNAN_scaffold8161.g14499.t1"/>
    </source>
</evidence>
<accession>A0A914EIN8</accession>
<evidence type="ECO:0000313" key="1">
    <source>
        <dbReference type="Proteomes" id="UP000887540"/>
    </source>
</evidence>
<name>A0A914EIN8_9BILA</name>
<dbReference type="Proteomes" id="UP000887540">
    <property type="component" value="Unplaced"/>
</dbReference>
<keyword evidence="1" id="KW-1185">Reference proteome</keyword>
<dbReference type="AlphaFoldDB" id="A0A914EIN8"/>
<organism evidence="1 2">
    <name type="scientific">Acrobeloides nanus</name>
    <dbReference type="NCBI Taxonomy" id="290746"/>
    <lineage>
        <taxon>Eukaryota</taxon>
        <taxon>Metazoa</taxon>
        <taxon>Ecdysozoa</taxon>
        <taxon>Nematoda</taxon>
        <taxon>Chromadorea</taxon>
        <taxon>Rhabditida</taxon>
        <taxon>Tylenchina</taxon>
        <taxon>Cephalobomorpha</taxon>
        <taxon>Cephaloboidea</taxon>
        <taxon>Cephalobidae</taxon>
        <taxon>Acrobeloides</taxon>
    </lineage>
</organism>
<sequence>MSLMIIEGTLSEATLHEMALLIGDGTHVEIFCPFDCNTVKMPSSKNNIIYEDEYCKLTKTTITIKWYYFPTTQGKNVKLDDIKGLYYKEQVCCGDPCKLKGWGMSLTPCWWASDITRGLRTTDRHNVVLEVEGNTYYCGFSVENIKDFLAVIRVLLKSECCVQHGLPF</sequence>
<reference evidence="2" key="1">
    <citation type="submission" date="2022-11" db="UniProtKB">
        <authorList>
            <consortium name="WormBaseParasite"/>
        </authorList>
    </citation>
    <scope>IDENTIFICATION</scope>
</reference>
<dbReference type="PANTHER" id="PTHR35373">
    <property type="entry name" value="PROTEIN CBG16894"/>
    <property type="match status" value="1"/>
</dbReference>
<protein>
    <submittedName>
        <fullName evidence="2">Uncharacterized protein</fullName>
    </submittedName>
</protein>
<proteinExistence type="predicted"/>
<dbReference type="WBParaSite" id="ACRNAN_scaffold8161.g14499.t1">
    <property type="protein sequence ID" value="ACRNAN_scaffold8161.g14499.t1"/>
    <property type="gene ID" value="ACRNAN_scaffold8161.g14499"/>
</dbReference>